<evidence type="ECO:0000313" key="1">
    <source>
        <dbReference type="EMBL" id="TWI33717.1"/>
    </source>
</evidence>
<dbReference type="AlphaFoldDB" id="A0A562NNC2"/>
<gene>
    <name evidence="1" type="ORF">IQ24_02081</name>
</gene>
<proteinExistence type="predicted"/>
<sequence length="114" mass="12210">MGNEFRVNTYQSNWQSDPAITALNDGGFVIAWESYFNNYDDNGVVTTYVAMQRYSASGVRLGTETIISAADGASSRAISLSTLADGGFAASWTRPQSTDGLSHSSIKLTALICK</sequence>
<protein>
    <submittedName>
        <fullName evidence="1">Uncharacterized protein</fullName>
    </submittedName>
</protein>
<name>A0A562NNC2_9RHOB</name>
<comment type="caution">
    <text evidence="1">The sequence shown here is derived from an EMBL/GenBank/DDBJ whole genome shotgun (WGS) entry which is preliminary data.</text>
</comment>
<dbReference type="Proteomes" id="UP000316225">
    <property type="component" value="Unassembled WGS sequence"/>
</dbReference>
<dbReference type="EMBL" id="VLKU01000006">
    <property type="protein sequence ID" value="TWI33717.1"/>
    <property type="molecule type" value="Genomic_DNA"/>
</dbReference>
<keyword evidence="2" id="KW-1185">Reference proteome</keyword>
<reference evidence="1 2" key="1">
    <citation type="journal article" date="2015" name="Stand. Genomic Sci.">
        <title>Genomic Encyclopedia of Bacterial and Archaeal Type Strains, Phase III: the genomes of soil and plant-associated and newly described type strains.</title>
        <authorList>
            <person name="Whitman W.B."/>
            <person name="Woyke T."/>
            <person name="Klenk H.P."/>
            <person name="Zhou Y."/>
            <person name="Lilburn T.G."/>
            <person name="Beck B.J."/>
            <person name="De Vos P."/>
            <person name="Vandamme P."/>
            <person name="Eisen J.A."/>
            <person name="Garrity G."/>
            <person name="Hugenholtz P."/>
            <person name="Kyrpides N.C."/>
        </authorList>
    </citation>
    <scope>NUCLEOTIDE SEQUENCE [LARGE SCALE GENOMIC DNA]</scope>
    <source>
        <strain evidence="1 2">CGMCC 1.5364</strain>
    </source>
</reference>
<evidence type="ECO:0000313" key="2">
    <source>
        <dbReference type="Proteomes" id="UP000316225"/>
    </source>
</evidence>
<dbReference type="OrthoDB" id="7793891at2"/>
<accession>A0A562NNC2</accession>
<dbReference type="RefSeq" id="WP_145397897.1">
    <property type="nucleotide sequence ID" value="NZ_VLKU01000006.1"/>
</dbReference>
<organism evidence="1 2">
    <name type="scientific">Paracoccus sulfuroxidans</name>
    <dbReference type="NCBI Taxonomy" id="384678"/>
    <lineage>
        <taxon>Bacteria</taxon>
        <taxon>Pseudomonadati</taxon>
        <taxon>Pseudomonadota</taxon>
        <taxon>Alphaproteobacteria</taxon>
        <taxon>Rhodobacterales</taxon>
        <taxon>Paracoccaceae</taxon>
        <taxon>Paracoccus</taxon>
    </lineage>
</organism>